<evidence type="ECO:0000313" key="2">
    <source>
        <dbReference type="EMBL" id="QTA92633.1"/>
    </source>
</evidence>
<dbReference type="InterPro" id="IPR041494">
    <property type="entry name" value="PIN7"/>
</dbReference>
<name>A0A975BVY1_9BACT</name>
<evidence type="ECO:0000313" key="3">
    <source>
        <dbReference type="Proteomes" id="UP000663722"/>
    </source>
</evidence>
<dbReference type="EMBL" id="CP061800">
    <property type="protein sequence ID" value="QTA92633.1"/>
    <property type="molecule type" value="Genomic_DNA"/>
</dbReference>
<dbReference type="Proteomes" id="UP000663722">
    <property type="component" value="Chromosome"/>
</dbReference>
<accession>A0A975BVY1</accession>
<keyword evidence="3" id="KW-1185">Reference proteome</keyword>
<dbReference type="KEGG" id="dmm:dnm_087200"/>
<feature type="domain" description="PIN-like" evidence="1">
    <location>
        <begin position="13"/>
        <end position="114"/>
    </location>
</feature>
<dbReference type="Pfam" id="PF18475">
    <property type="entry name" value="PIN7"/>
    <property type="match status" value="1"/>
</dbReference>
<dbReference type="Gene3D" id="3.40.50.1010">
    <property type="entry name" value="5'-nuclease"/>
    <property type="match status" value="1"/>
</dbReference>
<organism evidence="2 3">
    <name type="scientific">Desulfonema magnum</name>
    <dbReference type="NCBI Taxonomy" id="45655"/>
    <lineage>
        <taxon>Bacteria</taxon>
        <taxon>Pseudomonadati</taxon>
        <taxon>Thermodesulfobacteriota</taxon>
        <taxon>Desulfobacteria</taxon>
        <taxon>Desulfobacterales</taxon>
        <taxon>Desulfococcaceae</taxon>
        <taxon>Desulfonema</taxon>
    </lineage>
</organism>
<protein>
    <submittedName>
        <fullName evidence="2">PIN domain-containing protein</fullName>
    </submittedName>
</protein>
<gene>
    <name evidence="2" type="ORF">dnm_087200</name>
</gene>
<proteinExistence type="predicted"/>
<sequence>MKLCENQRSSALLIDIDNCPNQIEELPRTLGDFSKIIGCYGGSDPKVHLSLIPLLASAMSEGKLEIVRMKKNGKNAADFGLAFWAGKLAAEMPPDTEFLIFSQDSDLDYVAEMLRSADRKVKRINGRAASVTTKSDSGAKGKIRKPPVRLSNKDAVEKYFSTCLQTAKNRPAKKIALSNSIKSFCRGQGEVRPETILRNLIKQGVVVIDEQERVSYPRKLK</sequence>
<dbReference type="AlphaFoldDB" id="A0A975BVY1"/>
<reference evidence="2" key="1">
    <citation type="journal article" date="2021" name="Microb. Physiol.">
        <title>Proteogenomic Insights into the Physiology of Marine, Sulfate-Reducing, Filamentous Desulfonema limicola and Desulfonema magnum.</title>
        <authorList>
            <person name="Schnaars V."/>
            <person name="Wohlbrand L."/>
            <person name="Scheve S."/>
            <person name="Hinrichs C."/>
            <person name="Reinhardt R."/>
            <person name="Rabus R."/>
        </authorList>
    </citation>
    <scope>NUCLEOTIDE SEQUENCE</scope>
    <source>
        <strain evidence="2">4be13</strain>
    </source>
</reference>
<evidence type="ECO:0000259" key="1">
    <source>
        <dbReference type="Pfam" id="PF18475"/>
    </source>
</evidence>